<evidence type="ECO:0000313" key="1">
    <source>
        <dbReference type="EMBL" id="JAH88528.1"/>
    </source>
</evidence>
<protein>
    <submittedName>
        <fullName evidence="1">Uncharacterized protein</fullName>
    </submittedName>
</protein>
<proteinExistence type="predicted"/>
<reference evidence="1" key="2">
    <citation type="journal article" date="2015" name="Fish Shellfish Immunol.">
        <title>Early steps in the European eel (Anguilla anguilla)-Vibrio vulnificus interaction in the gills: Role of the RtxA13 toxin.</title>
        <authorList>
            <person name="Callol A."/>
            <person name="Pajuelo D."/>
            <person name="Ebbesson L."/>
            <person name="Teles M."/>
            <person name="MacKenzie S."/>
            <person name="Amaro C."/>
        </authorList>
    </citation>
    <scope>NUCLEOTIDE SEQUENCE</scope>
</reference>
<organism evidence="1">
    <name type="scientific">Anguilla anguilla</name>
    <name type="common">European freshwater eel</name>
    <name type="synonym">Muraena anguilla</name>
    <dbReference type="NCBI Taxonomy" id="7936"/>
    <lineage>
        <taxon>Eukaryota</taxon>
        <taxon>Metazoa</taxon>
        <taxon>Chordata</taxon>
        <taxon>Craniata</taxon>
        <taxon>Vertebrata</taxon>
        <taxon>Euteleostomi</taxon>
        <taxon>Actinopterygii</taxon>
        <taxon>Neopterygii</taxon>
        <taxon>Teleostei</taxon>
        <taxon>Anguilliformes</taxon>
        <taxon>Anguillidae</taxon>
        <taxon>Anguilla</taxon>
    </lineage>
</organism>
<accession>A0A0E9WGB5</accession>
<dbReference type="AlphaFoldDB" id="A0A0E9WGB5"/>
<dbReference type="EMBL" id="GBXM01020049">
    <property type="protein sequence ID" value="JAH88528.1"/>
    <property type="molecule type" value="Transcribed_RNA"/>
</dbReference>
<sequence>MKRPWLICAWLSWHKVVSYHQPNLEKVHFRVRKCDINL</sequence>
<name>A0A0E9WGB5_ANGAN</name>
<reference evidence="1" key="1">
    <citation type="submission" date="2014-11" db="EMBL/GenBank/DDBJ databases">
        <authorList>
            <person name="Amaro Gonzalez C."/>
        </authorList>
    </citation>
    <scope>NUCLEOTIDE SEQUENCE</scope>
</reference>